<evidence type="ECO:0000313" key="1">
    <source>
        <dbReference type="EMBL" id="PBK70391.1"/>
    </source>
</evidence>
<reference evidence="2" key="1">
    <citation type="journal article" date="2017" name="Nat. Ecol. Evol.">
        <title>Genome expansion and lineage-specific genetic innovations in the forest pathogenic fungi Armillaria.</title>
        <authorList>
            <person name="Sipos G."/>
            <person name="Prasanna A.N."/>
            <person name="Walter M.C."/>
            <person name="O'Connor E."/>
            <person name="Balint B."/>
            <person name="Krizsan K."/>
            <person name="Kiss B."/>
            <person name="Hess J."/>
            <person name="Varga T."/>
            <person name="Slot J."/>
            <person name="Riley R."/>
            <person name="Boka B."/>
            <person name="Rigling D."/>
            <person name="Barry K."/>
            <person name="Lee J."/>
            <person name="Mihaltcheva S."/>
            <person name="LaButti K."/>
            <person name="Lipzen A."/>
            <person name="Waldron R."/>
            <person name="Moloney N.M."/>
            <person name="Sperisen C."/>
            <person name="Kredics L."/>
            <person name="Vagvoelgyi C."/>
            <person name="Patrignani A."/>
            <person name="Fitzpatrick D."/>
            <person name="Nagy I."/>
            <person name="Doyle S."/>
            <person name="Anderson J.B."/>
            <person name="Grigoriev I.V."/>
            <person name="Gueldener U."/>
            <person name="Muensterkoetter M."/>
            <person name="Nagy L.G."/>
        </authorList>
    </citation>
    <scope>NUCLEOTIDE SEQUENCE [LARGE SCALE GENOMIC DNA]</scope>
    <source>
        <strain evidence="2">28-4</strain>
    </source>
</reference>
<accession>A0A2H3BHN2</accession>
<name>A0A2H3BHN2_9AGAR</name>
<gene>
    <name evidence="1" type="ORF">ARMSODRAFT_1084017</name>
</gene>
<organism evidence="1 2">
    <name type="scientific">Armillaria solidipes</name>
    <dbReference type="NCBI Taxonomy" id="1076256"/>
    <lineage>
        <taxon>Eukaryota</taxon>
        <taxon>Fungi</taxon>
        <taxon>Dikarya</taxon>
        <taxon>Basidiomycota</taxon>
        <taxon>Agaricomycotina</taxon>
        <taxon>Agaricomycetes</taxon>
        <taxon>Agaricomycetidae</taxon>
        <taxon>Agaricales</taxon>
        <taxon>Marasmiineae</taxon>
        <taxon>Physalacriaceae</taxon>
        <taxon>Armillaria</taxon>
    </lineage>
</organism>
<dbReference type="AlphaFoldDB" id="A0A2H3BHN2"/>
<sequence length="305" mass="34826">MQKYPPGMNHAKRSALEGCPSATEELGRMVLRDTSIWPHLIAAVKHHLRILPSTNTLYDPTKVTLYDTCFRTINIRLDSPVRLRVVHNPSNVQALCELSRPLSRWMSSLFSAIYSQQADDLDNSNVWPIVHGIPDIISKMRMFTGFIEGIITIPLARNVIHLWVKANERYVPDQTHYLIRDLYDVVVGVSDPMTRLFTKTISTIPRAVLEHRISHVIARIQSPDFSVHGFEGVYTFLSLPTFCTPVTNGIFFANRSIYWICYAFYRISRQLDYRSDLDEIKKAIGMSNSGVVPECGLLSEIQLFK</sequence>
<proteinExistence type="predicted"/>
<protein>
    <submittedName>
        <fullName evidence="1">Uncharacterized protein</fullName>
    </submittedName>
</protein>
<evidence type="ECO:0000313" key="2">
    <source>
        <dbReference type="Proteomes" id="UP000218334"/>
    </source>
</evidence>
<keyword evidence="2" id="KW-1185">Reference proteome</keyword>
<dbReference type="EMBL" id="KZ293426">
    <property type="protein sequence ID" value="PBK70391.1"/>
    <property type="molecule type" value="Genomic_DNA"/>
</dbReference>
<dbReference type="Proteomes" id="UP000218334">
    <property type="component" value="Unassembled WGS sequence"/>
</dbReference>